<evidence type="ECO:0000313" key="1">
    <source>
        <dbReference type="EMBL" id="CAF2141420.1"/>
    </source>
</evidence>
<proteinExistence type="predicted"/>
<gene>
    <name evidence="1" type="ORF">DARMORV10_A02P25200.1</name>
</gene>
<dbReference type="EMBL" id="HG994356">
    <property type="protein sequence ID" value="CAF2141420.1"/>
    <property type="molecule type" value="Genomic_DNA"/>
</dbReference>
<accession>A0A816X4N8</accession>
<sequence length="60" mass="6767">MKRRGKGCRFGVVAICIGMHLSQTTTHAISNLVSENIIVDWETSGRDGCRGCVREMRWSR</sequence>
<dbReference type="AlphaFoldDB" id="A0A816X4N8"/>
<organism evidence="1">
    <name type="scientific">Brassica napus</name>
    <name type="common">Rape</name>
    <dbReference type="NCBI Taxonomy" id="3708"/>
    <lineage>
        <taxon>Eukaryota</taxon>
        <taxon>Viridiplantae</taxon>
        <taxon>Streptophyta</taxon>
        <taxon>Embryophyta</taxon>
        <taxon>Tracheophyta</taxon>
        <taxon>Spermatophyta</taxon>
        <taxon>Magnoliopsida</taxon>
        <taxon>eudicotyledons</taxon>
        <taxon>Gunneridae</taxon>
        <taxon>Pentapetalae</taxon>
        <taxon>rosids</taxon>
        <taxon>malvids</taxon>
        <taxon>Brassicales</taxon>
        <taxon>Brassicaceae</taxon>
        <taxon>Brassiceae</taxon>
        <taxon>Brassica</taxon>
    </lineage>
</organism>
<dbReference type="Gramene" id="CDX97306">
    <property type="protein sequence ID" value="CDX97306"/>
    <property type="gene ID" value="GSBRNA2T00104361001"/>
</dbReference>
<name>A0A816X4N8_BRANA</name>
<protein>
    <submittedName>
        <fullName evidence="1">(rape) hypothetical protein</fullName>
    </submittedName>
</protein>
<reference evidence="1" key="1">
    <citation type="submission" date="2021-01" db="EMBL/GenBank/DDBJ databases">
        <authorList>
            <consortium name="Genoscope - CEA"/>
            <person name="William W."/>
        </authorList>
    </citation>
    <scope>NUCLEOTIDE SEQUENCE</scope>
</reference>
<dbReference type="Proteomes" id="UP001295469">
    <property type="component" value="Chromosome A02"/>
</dbReference>